<name>A0AAD6G275_9EURO</name>
<evidence type="ECO:0000256" key="1">
    <source>
        <dbReference type="ARBA" id="ARBA00038208"/>
    </source>
</evidence>
<comment type="similarity">
    <text evidence="1">Belongs to the AIM32 family.</text>
</comment>
<reference evidence="3" key="2">
    <citation type="journal article" date="2023" name="IMA Fungus">
        <title>Comparative genomic study of the Penicillium genus elucidates a diverse pangenome and 15 lateral gene transfer events.</title>
        <authorList>
            <person name="Petersen C."/>
            <person name="Sorensen T."/>
            <person name="Nielsen M.R."/>
            <person name="Sondergaard T.E."/>
            <person name="Sorensen J.L."/>
            <person name="Fitzpatrick D.A."/>
            <person name="Frisvad J.C."/>
            <person name="Nielsen K.L."/>
        </authorList>
    </citation>
    <scope>NUCLEOTIDE SEQUENCE</scope>
    <source>
        <strain evidence="3">IBT 16125</strain>
    </source>
</reference>
<accession>A0AAD6G275</accession>
<reference evidence="3" key="1">
    <citation type="submission" date="2022-12" db="EMBL/GenBank/DDBJ databases">
        <authorList>
            <person name="Petersen C."/>
        </authorList>
    </citation>
    <scope>NUCLEOTIDE SEQUENCE</scope>
    <source>
        <strain evidence="3">IBT 16125</strain>
    </source>
</reference>
<dbReference type="SUPFAM" id="SSF52833">
    <property type="entry name" value="Thioredoxin-like"/>
    <property type="match status" value="1"/>
</dbReference>
<dbReference type="GeneID" id="81599637"/>
<dbReference type="AlphaFoldDB" id="A0AAD6G275"/>
<dbReference type="CDD" id="cd03062">
    <property type="entry name" value="TRX_Fd_Sucrase"/>
    <property type="match status" value="1"/>
</dbReference>
<proteinExistence type="inferred from homology"/>
<dbReference type="Proteomes" id="UP001213681">
    <property type="component" value="Unassembled WGS sequence"/>
</dbReference>
<dbReference type="InterPro" id="IPR036249">
    <property type="entry name" value="Thioredoxin-like_sf"/>
</dbReference>
<evidence type="ECO:0000313" key="4">
    <source>
        <dbReference type="Proteomes" id="UP001213681"/>
    </source>
</evidence>
<dbReference type="Pfam" id="PF06999">
    <property type="entry name" value="Suc_Fer-like"/>
    <property type="match status" value="1"/>
</dbReference>
<evidence type="ECO:0000256" key="2">
    <source>
        <dbReference type="ARBA" id="ARBA00040895"/>
    </source>
</evidence>
<comment type="caution">
    <text evidence="3">The sequence shown here is derived from an EMBL/GenBank/DDBJ whole genome shotgun (WGS) entry which is preliminary data.</text>
</comment>
<keyword evidence="4" id="KW-1185">Reference proteome</keyword>
<dbReference type="Gene3D" id="3.40.30.10">
    <property type="entry name" value="Glutaredoxin"/>
    <property type="match status" value="1"/>
</dbReference>
<evidence type="ECO:0000313" key="3">
    <source>
        <dbReference type="EMBL" id="KAJ5449563.1"/>
    </source>
</evidence>
<organism evidence="3 4">
    <name type="scientific">Penicillium daleae</name>
    <dbReference type="NCBI Taxonomy" id="63821"/>
    <lineage>
        <taxon>Eukaryota</taxon>
        <taxon>Fungi</taxon>
        <taxon>Dikarya</taxon>
        <taxon>Ascomycota</taxon>
        <taxon>Pezizomycotina</taxon>
        <taxon>Eurotiomycetes</taxon>
        <taxon>Eurotiomycetidae</taxon>
        <taxon>Eurotiales</taxon>
        <taxon>Aspergillaceae</taxon>
        <taxon>Penicillium</taxon>
    </lineage>
</organism>
<dbReference type="PANTHER" id="PTHR31902:SF7">
    <property type="entry name" value="ALTERED INHERITANCE OF MITOCHONDRIA PROTEIN 32"/>
    <property type="match status" value="1"/>
</dbReference>
<protein>
    <recommendedName>
        <fullName evidence="2">Altered inheritance of mitochondria protein 32</fullName>
    </recommendedName>
</protein>
<dbReference type="RefSeq" id="XP_056765098.1">
    <property type="nucleotide sequence ID" value="XM_056909394.1"/>
</dbReference>
<sequence>MRARPTAIAQALARDWSGQYHVSASTRLTRPLSTTQCRATRHRTRLEIPPPFPVTKTCPEPSCNCPPTPELPEGLPIDHEQALNGTMVAYAQQLVVCTGQRDWTSRTEDDGKDQGWGNLVRGLKKLMGRGGPYLDPFNNILVTASSIKPQTTNPSTASALLFPSFKYIPSIPTTTTTTTTTPSTSSSSNTNTNTSITTTLKTFIRAFLLPKALHNMHASLPHSQKARMTRNPSLASHFPHTIKITHSPTILICGHGGRDMRCGMMAPALEAEFTRVLRSAGFTSVGSEGGVLDGLDHANVGLISHVGGHKYAGNVIVYIPPKMTVRSTASESAETTALHPLAGKGIWYGRVEPRHVQGIVEETVLGGRVVVDHFRGGIGRNGDILRL</sequence>
<gene>
    <name evidence="3" type="ORF">N7458_006012</name>
</gene>
<dbReference type="EMBL" id="JAPVEA010000006">
    <property type="protein sequence ID" value="KAJ5449563.1"/>
    <property type="molecule type" value="Genomic_DNA"/>
</dbReference>
<dbReference type="PANTHER" id="PTHR31902">
    <property type="entry name" value="ACTIN PATCHES DISTAL PROTEIN 1"/>
    <property type="match status" value="1"/>
</dbReference>
<dbReference type="InterPro" id="IPR009737">
    <property type="entry name" value="Aim32/Apd1-like"/>
</dbReference>